<organism evidence="3 4">
    <name type="scientific">Salinibacter ruber (strain M8)</name>
    <dbReference type="NCBI Taxonomy" id="761659"/>
    <lineage>
        <taxon>Bacteria</taxon>
        <taxon>Pseudomonadati</taxon>
        <taxon>Rhodothermota</taxon>
        <taxon>Rhodothermia</taxon>
        <taxon>Rhodothermales</taxon>
        <taxon>Salinibacteraceae</taxon>
        <taxon>Salinibacter</taxon>
    </lineage>
</organism>
<dbReference type="Pfam" id="PF00582">
    <property type="entry name" value="Usp"/>
    <property type="match status" value="2"/>
</dbReference>
<feature type="domain" description="UspA" evidence="2">
    <location>
        <begin position="24"/>
        <end position="155"/>
    </location>
</feature>
<reference evidence="4" key="2">
    <citation type="submission" date="2010-04" db="EMBL/GenBank/DDBJ databases">
        <title>Genome sequence of Salinibacter ruber M8.</title>
        <authorList>
            <consortium name="Genoscope"/>
        </authorList>
    </citation>
    <scope>NUCLEOTIDE SEQUENCE [LARGE SCALE GENOMIC DNA]</scope>
    <source>
        <strain evidence="4">M8</strain>
    </source>
</reference>
<evidence type="ECO:0000259" key="2">
    <source>
        <dbReference type="Pfam" id="PF00582"/>
    </source>
</evidence>
<dbReference type="PANTHER" id="PTHR46268">
    <property type="entry name" value="STRESS RESPONSE PROTEIN NHAX"/>
    <property type="match status" value="1"/>
</dbReference>
<dbReference type="PRINTS" id="PR01438">
    <property type="entry name" value="UNVRSLSTRESS"/>
</dbReference>
<dbReference type="PANTHER" id="PTHR46268:SF6">
    <property type="entry name" value="UNIVERSAL STRESS PROTEIN UP12"/>
    <property type="match status" value="1"/>
</dbReference>
<name>D5H8S4_SALRM</name>
<reference evidence="3 4" key="1">
    <citation type="journal article" date="2010" name="ISME J.">
        <title>Fine-scale evolution: genomic, phenotypic and ecological differentiation in two coexisting Salinibacter ruber strains.</title>
        <authorList>
            <person name="Pena A."/>
            <person name="Teeling H."/>
            <person name="Huerta-Cepas J."/>
            <person name="Santos F."/>
            <person name="Yarza P."/>
            <person name="Brito-Echeverria J."/>
            <person name="Lucio M."/>
            <person name="Schmitt-Kopplin P."/>
            <person name="Meseguer I."/>
            <person name="Schenowitz C."/>
            <person name="Dossat C."/>
            <person name="Barbe V."/>
            <person name="Dopazo J."/>
            <person name="Rossello-Mora R."/>
            <person name="Schuler M."/>
            <person name="Glockner F.O."/>
            <person name="Amann R."/>
            <person name="Gabaldon T."/>
            <person name="Anton J."/>
        </authorList>
    </citation>
    <scope>NUCLEOTIDE SEQUENCE [LARGE SCALE GENOMIC DNA]</scope>
    <source>
        <strain evidence="3 4">M8</strain>
    </source>
</reference>
<dbReference type="SUPFAM" id="SSF52402">
    <property type="entry name" value="Adenine nucleotide alpha hydrolases-like"/>
    <property type="match status" value="2"/>
</dbReference>
<evidence type="ECO:0000256" key="1">
    <source>
        <dbReference type="ARBA" id="ARBA00008791"/>
    </source>
</evidence>
<evidence type="ECO:0000313" key="3">
    <source>
        <dbReference type="EMBL" id="CBH24429.1"/>
    </source>
</evidence>
<dbReference type="CDD" id="cd00293">
    <property type="entry name" value="USP-like"/>
    <property type="match status" value="2"/>
</dbReference>
<feature type="domain" description="UspA" evidence="2">
    <location>
        <begin position="169"/>
        <end position="306"/>
    </location>
</feature>
<comment type="similarity">
    <text evidence="1">Belongs to the universal stress protein A family.</text>
</comment>
<dbReference type="InterPro" id="IPR006016">
    <property type="entry name" value="UspA"/>
</dbReference>
<proteinExistence type="inferred from homology"/>
<gene>
    <name evidence="3" type="primary">usp</name>
    <name evidence="3" type="ordered locus">SRM_01508</name>
</gene>
<sequence length="321" mass="33968">MPVRDSALRCPPHGPCRVPMLHVDRILCPTDGSGCAGRAHRHAQHLAAHFDAALHVISVEEGDVDPDQGIGVEPASPRADLHGLKPGAGPVPAPRVRERAVAHPTAAGGILNYVVQYDMDLVVMGTHGHRGVRRLLLGSVAEEVVRKAPCPVATVGRGATAPEGLEGGTLLVPVDFSEHRFRVMAHARAIARVYGMALRLFHVVEVTALPDAYGVYGSPPDPGVLLDRAETVLDEEAESLRTKRLEVTLDVRGGHPAAEILDTAREDGAAFITLGTHGRTGLEHMLTGSVAEKVLRQAPCPVCAVKSFGRSLVDGDDIADA</sequence>
<dbReference type="Proteomes" id="UP000000933">
    <property type="component" value="Chromosome"/>
</dbReference>
<dbReference type="AlphaFoldDB" id="D5H8S4"/>
<dbReference type="InterPro" id="IPR006015">
    <property type="entry name" value="Universal_stress_UspA"/>
</dbReference>
<evidence type="ECO:0000313" key="4">
    <source>
        <dbReference type="Proteomes" id="UP000000933"/>
    </source>
</evidence>
<dbReference type="InterPro" id="IPR014729">
    <property type="entry name" value="Rossmann-like_a/b/a_fold"/>
</dbReference>
<dbReference type="KEGG" id="srm:SRM_01508"/>
<protein>
    <submittedName>
        <fullName evidence="3">Universal stress protein Usp</fullName>
    </submittedName>
</protein>
<dbReference type="Gene3D" id="3.40.50.620">
    <property type="entry name" value="HUPs"/>
    <property type="match status" value="2"/>
</dbReference>
<accession>D5H8S4</accession>
<dbReference type="EMBL" id="FP565814">
    <property type="protein sequence ID" value="CBH24429.1"/>
    <property type="molecule type" value="Genomic_DNA"/>
</dbReference>
<dbReference type="HOGENOM" id="CLU_049301_2_1_10"/>